<protein>
    <submittedName>
        <fullName evidence="6">Kinetochore-associated protein 1</fullName>
    </submittedName>
</protein>
<evidence type="ECO:0000313" key="6">
    <source>
        <dbReference type="WBParaSite" id="HCON_00045790-00001"/>
    </source>
</evidence>
<accession>A0A7I4Y446</accession>
<dbReference type="Pfam" id="PF24506">
    <property type="entry name" value="KNTC1_N"/>
    <property type="match status" value="1"/>
</dbReference>
<dbReference type="InterPro" id="IPR055402">
    <property type="entry name" value="KNTC1_N"/>
</dbReference>
<dbReference type="GO" id="GO:0031267">
    <property type="term" value="F:small GTPase binding"/>
    <property type="evidence" value="ECO:0007669"/>
    <property type="project" value="TreeGrafter"/>
</dbReference>
<evidence type="ECO:0000313" key="5">
    <source>
        <dbReference type="Proteomes" id="UP000025227"/>
    </source>
</evidence>
<keyword evidence="5" id="KW-1185">Reference proteome</keyword>
<feature type="domain" description="KNTC1 second ARM-repeats" evidence="3">
    <location>
        <begin position="761"/>
        <end position="905"/>
    </location>
</feature>
<evidence type="ECO:0000259" key="3">
    <source>
        <dbReference type="Pfam" id="PF24516"/>
    </source>
</evidence>
<dbReference type="InterPro" id="IPR019527">
    <property type="entry name" value="RZZ-complex_KNTC1/ROD_C"/>
</dbReference>
<reference evidence="6" key="1">
    <citation type="submission" date="2020-12" db="UniProtKB">
        <authorList>
            <consortium name="WormBaseParasite"/>
        </authorList>
    </citation>
    <scope>IDENTIFICATION</scope>
    <source>
        <strain evidence="6">MHco3</strain>
    </source>
</reference>
<evidence type="ECO:0000259" key="4">
    <source>
        <dbReference type="Pfam" id="PF24520"/>
    </source>
</evidence>
<dbReference type="InterPro" id="IPR055403">
    <property type="entry name" value="ARM_KNTC1_1st"/>
</dbReference>
<evidence type="ECO:0000259" key="2">
    <source>
        <dbReference type="Pfam" id="PF24506"/>
    </source>
</evidence>
<dbReference type="OrthoDB" id="5868545at2759"/>
<dbReference type="Pfam" id="PF10493">
    <property type="entry name" value="Rod_C"/>
    <property type="match status" value="1"/>
</dbReference>
<dbReference type="OMA" id="EYAKFAM"/>
<dbReference type="GO" id="GO:0005828">
    <property type="term" value="C:kinetochore microtubule"/>
    <property type="evidence" value="ECO:0007669"/>
    <property type="project" value="TreeGrafter"/>
</dbReference>
<dbReference type="GO" id="GO:1903394">
    <property type="term" value="P:protein localization to kinetochore involved in kinetochore assembly"/>
    <property type="evidence" value="ECO:0007669"/>
    <property type="project" value="TreeGrafter"/>
</dbReference>
<evidence type="ECO:0000259" key="1">
    <source>
        <dbReference type="Pfam" id="PF10493"/>
    </source>
</evidence>
<dbReference type="Proteomes" id="UP000025227">
    <property type="component" value="Unplaced"/>
</dbReference>
<dbReference type="InterPro" id="IPR055404">
    <property type="entry name" value="ARM_KNTC1_2nd"/>
</dbReference>
<name>A0A7I4Y446_HAECO</name>
<feature type="domain" description="KNTC1 N-terminal" evidence="2">
    <location>
        <begin position="17"/>
        <end position="145"/>
    </location>
</feature>
<dbReference type="Pfam" id="PF24516">
    <property type="entry name" value="ARM_KNTC1_2nd"/>
    <property type="match status" value="1"/>
</dbReference>
<organism evidence="5 6">
    <name type="scientific">Haemonchus contortus</name>
    <name type="common">Barber pole worm</name>
    <dbReference type="NCBI Taxonomy" id="6289"/>
    <lineage>
        <taxon>Eukaryota</taxon>
        <taxon>Metazoa</taxon>
        <taxon>Ecdysozoa</taxon>
        <taxon>Nematoda</taxon>
        <taxon>Chromadorea</taxon>
        <taxon>Rhabditida</taxon>
        <taxon>Rhabditina</taxon>
        <taxon>Rhabditomorpha</taxon>
        <taxon>Strongyloidea</taxon>
        <taxon>Trichostrongylidae</taxon>
        <taxon>Haemonchus</taxon>
    </lineage>
</organism>
<dbReference type="InterPro" id="IPR052802">
    <property type="entry name" value="KNTC1"/>
</dbReference>
<sequence>MRYSVVETDFGDEETKNFGKRDEFVSLTSLYEIKTLATVSGDFDNTENEDPASECVAPSVFTDSNEKWLAIAVGDDVSVFAVSFDLQHIFTQPFKADSNICGVRWLGDSHILAVVSSSMDLFFLSAELQNVLAALTLPSQAPCKHAFLSTDVIGDVCCLSIAREDGEIITLEIPEWSLLNGSLRDSPHAQELLQNAEIVQSASKCPLSDVICTGDLLVLVPAQKSPLQICQLGESTAEALGDAFTAMNFVRVRSCCNNRFLMGLTLDGCFVVTDLWTFSTVLEKNLRQNEEEVFADFIFVNKPTIGPKLETIALIVKTENRVEMQVRSMPSLEVVYCVAVNERTALLNVSETADRVILLVESFSSNVVCENDTVKVREIVEAQPDMKLQRLISRYQLDQAEQFAIQFKLDVQKVYVARMNYHFSQATRTDSDEEFLKLMKSFENVKDHNLVGEICLSGAVTFEDYERITSLLTYVKKRAITDSDTIARLSQASYVLATYRLMNGPENAKFGSDSLWQNFVAGILGEGEWYNLFVHALENELIKEARILWNRHISCIAPHFSNDDDKDRTEANLQKFFSVLRNALLRHINCWRDIIAFLEFDFIPACLSKLPEKICAMLVDFLLELAKRLEMMDVDGFPLNALHATSTFERILQRQVAETITGTRQAELAYVGCLLRSDAYGKQSRLTELDRYSANLKMIERLKTVYNCPLSYSTYVGLNSEQICHQILQQSVQNPNLMKQNVEKYARQFMAEHNLDPDETLYRYIEEVSSRSRGMVGMKSAWHDQCLMISGTIANLSIRSKAVCMVAKASRPPWNKRLSEAVQSVLNNAQVDHEIRKSLEKICRCAELGQMLMSYSTSDAMLDSIISTEFNLIKFIRFMFTQDRHNIAQRLVDAVKVFGLYCELNENYKPRFSLMWIYVLYAGHLQRADSPDLTVVRFLNELGLDKGDKFLSDVASCLVDSWIKEIDSAVTIWTEASVAQRKRLLVSTITVILRFMNKDAHYMHLYQRLKSIETLQERYNMYVTTPQLDNKEWREATLKNFIEREERSLQEVFAFSRTLGMSRDEASRLAIKLAIDSGNTMGTLTIIRDALRNVPNASTMVADACVHGCEFVLWRLQEIVGNVDSPADTEIVEQTIDSIVILSRVLPILEPITEHSLSLQEAVARMHGYVGIFLQVVKQCMLDDTTSDSSSTEQSKSKDDTLNDERRIYGVRRRVGVYNMRNEGPLFARMEAIAHIASVAQSAVGTEKLDDETKDALYVEQAARWNDLFNFLSLSNQDLLEFQAHVYAASLPWWKDHQTGIDVGLRICVRNICLRALQAHPCDLWTPCTLLSSLPPSTIEQVILELRNTVSNRKSPQTMINFLRLVQFATILTGDATHAKMLTDTFIKTLWAKRLGKACLPPTLPRKPIEVAIEEFAKHKVDPNIVTEYVDEFYGVNEIPDKLLNYAITLVQLASASEDQREIIGFLEVAHQALKVNEVPIHAEKLFCAFRDVLYTISPYSYSTIQFIVSHLLPTCDDENRSFVSGCTSILNFVMERRRASTICKEELMWYTNREKQMATDRKDSNIENFAAYCRCFFEQGSQSSSFHAHASSFNEDGDKSNLYERDVLVVAMPEMAKQRLPFHPFLYLASGDIERFLVPIVEKELDIYNVLCWQSVLRSVFWLKGCASFSRSRLLSIAVGKISADVIAKGQDLASGEVATIEQLLMQTTSRNAVVSCVAMCLKKLPLCETKIRLMEIGRNIAQHWLMEPASEQAMDDAERISIEEQVNRLGVAIEKYNTELILKKSGLYNERTCDLTESPEELIGFIYSDLIDWKCEKEREQKMAVIVQLAKANHMNNLETIQEQLVMNWLIADKIDDAYAVDPNDTMGNTAVDLGMSTADENEIFLLPFFDVAVDRIVYVLKLINMEKIMLDLITYLRRDPSTVTGGFRTIVRAACVLLRAYTDEQLKRANYDQLKICVDLDAILYGRLLELAHVDIPLDTFRRQEKSVVVRSLVAPGVRWTSQLTFLVASLIVDNDIADRSVIEVVLNRLQAAQKREMFATLLLFCRQEKKLHKVKNLAMLWARAADWYLGSIENVNEGLRDEFERWFYFAISCPVEGGRAFDSIRNALRARNYTLAAHVISVVATFAQKSAPLDLSMVNPEKELVFRWATDAIQMIAARSPHHK</sequence>
<dbReference type="GO" id="GO:1990423">
    <property type="term" value="C:RZZ complex"/>
    <property type="evidence" value="ECO:0007669"/>
    <property type="project" value="TreeGrafter"/>
</dbReference>
<proteinExistence type="predicted"/>
<dbReference type="PANTHER" id="PTHR15688">
    <property type="entry name" value="KINETOCHORE-ASSOCIATED PROTEIN 1"/>
    <property type="match status" value="1"/>
</dbReference>
<dbReference type="GO" id="GO:0005737">
    <property type="term" value="C:cytoplasm"/>
    <property type="evidence" value="ECO:0007669"/>
    <property type="project" value="TreeGrafter"/>
</dbReference>
<dbReference type="GO" id="GO:0007094">
    <property type="term" value="P:mitotic spindle assembly checkpoint signaling"/>
    <property type="evidence" value="ECO:0007669"/>
    <property type="project" value="TreeGrafter"/>
</dbReference>
<dbReference type="GO" id="GO:0000070">
    <property type="term" value="P:mitotic sister chromatid segregation"/>
    <property type="evidence" value="ECO:0007669"/>
    <property type="project" value="TreeGrafter"/>
</dbReference>
<dbReference type="Pfam" id="PF24520">
    <property type="entry name" value="ARM_KNTC1_1st"/>
    <property type="match status" value="1"/>
</dbReference>
<feature type="domain" description="RZZ complex subunit KNTC1/ROD C-terminal" evidence="1">
    <location>
        <begin position="1611"/>
        <end position="2100"/>
    </location>
</feature>
<feature type="domain" description="KNTC1 first ARM-repeats" evidence="4">
    <location>
        <begin position="390"/>
        <end position="642"/>
    </location>
</feature>
<dbReference type="PANTHER" id="PTHR15688:SF1">
    <property type="entry name" value="KINETOCHORE-ASSOCIATED PROTEIN 1"/>
    <property type="match status" value="1"/>
</dbReference>
<dbReference type="WBParaSite" id="HCON_00045790-00001">
    <property type="protein sequence ID" value="HCON_00045790-00001"/>
    <property type="gene ID" value="HCON_00045790"/>
</dbReference>